<protein>
    <submittedName>
        <fullName evidence="2">Uncharacterized protein</fullName>
    </submittedName>
</protein>
<reference evidence="2" key="2">
    <citation type="journal article" date="2024" name="Plant">
        <title>Genomic evolution and insights into agronomic trait innovations of Sesamum species.</title>
        <authorList>
            <person name="Miao H."/>
            <person name="Wang L."/>
            <person name="Qu L."/>
            <person name="Liu H."/>
            <person name="Sun Y."/>
            <person name="Le M."/>
            <person name="Wang Q."/>
            <person name="Wei S."/>
            <person name="Zheng Y."/>
            <person name="Lin W."/>
            <person name="Duan Y."/>
            <person name="Cao H."/>
            <person name="Xiong S."/>
            <person name="Wang X."/>
            <person name="Wei L."/>
            <person name="Li C."/>
            <person name="Ma Q."/>
            <person name="Ju M."/>
            <person name="Zhao R."/>
            <person name="Li G."/>
            <person name="Mu C."/>
            <person name="Tian Q."/>
            <person name="Mei H."/>
            <person name="Zhang T."/>
            <person name="Gao T."/>
            <person name="Zhang H."/>
        </authorList>
    </citation>
    <scope>NUCLEOTIDE SEQUENCE</scope>
    <source>
        <strain evidence="2">KEN1</strain>
    </source>
</reference>
<name>A0AAW2TMV2_9LAMI</name>
<evidence type="ECO:0000313" key="2">
    <source>
        <dbReference type="EMBL" id="KAL0405954.1"/>
    </source>
</evidence>
<comment type="caution">
    <text evidence="2">The sequence shown here is derived from an EMBL/GenBank/DDBJ whole genome shotgun (WGS) entry which is preliminary data.</text>
</comment>
<reference evidence="2" key="1">
    <citation type="submission" date="2020-06" db="EMBL/GenBank/DDBJ databases">
        <authorList>
            <person name="Li T."/>
            <person name="Hu X."/>
            <person name="Zhang T."/>
            <person name="Song X."/>
            <person name="Zhang H."/>
            <person name="Dai N."/>
            <person name="Sheng W."/>
            <person name="Hou X."/>
            <person name="Wei L."/>
        </authorList>
    </citation>
    <scope>NUCLEOTIDE SEQUENCE</scope>
    <source>
        <strain evidence="2">KEN1</strain>
        <tissue evidence="2">Leaf</tissue>
    </source>
</reference>
<evidence type="ECO:0000256" key="1">
    <source>
        <dbReference type="SAM" id="MobiDB-lite"/>
    </source>
</evidence>
<organism evidence="2">
    <name type="scientific">Sesamum latifolium</name>
    <dbReference type="NCBI Taxonomy" id="2727402"/>
    <lineage>
        <taxon>Eukaryota</taxon>
        <taxon>Viridiplantae</taxon>
        <taxon>Streptophyta</taxon>
        <taxon>Embryophyta</taxon>
        <taxon>Tracheophyta</taxon>
        <taxon>Spermatophyta</taxon>
        <taxon>Magnoliopsida</taxon>
        <taxon>eudicotyledons</taxon>
        <taxon>Gunneridae</taxon>
        <taxon>Pentapetalae</taxon>
        <taxon>asterids</taxon>
        <taxon>lamiids</taxon>
        <taxon>Lamiales</taxon>
        <taxon>Pedaliaceae</taxon>
        <taxon>Sesamum</taxon>
    </lineage>
</organism>
<accession>A0AAW2TMV2</accession>
<feature type="region of interest" description="Disordered" evidence="1">
    <location>
        <begin position="1"/>
        <end position="31"/>
    </location>
</feature>
<gene>
    <name evidence="2" type="ORF">Slati_3909300</name>
</gene>
<dbReference type="AlphaFoldDB" id="A0AAW2TMV2"/>
<sequence length="51" mass="5629">MYQTAEGGRHLTQTPPPTTRRSSGLRNRHSRGSFGGILAWVALSHEANRLV</sequence>
<dbReference type="EMBL" id="JACGWN010000014">
    <property type="protein sequence ID" value="KAL0405954.1"/>
    <property type="molecule type" value="Genomic_DNA"/>
</dbReference>
<proteinExistence type="predicted"/>